<dbReference type="InterPro" id="IPR053173">
    <property type="entry name" value="SAM-binding_MTase"/>
</dbReference>
<protein>
    <submittedName>
        <fullName evidence="5">Malonyl-[acyl-carrier protein] O-methyltransferase (Malonyl-ACP O-methyltransferase) (Biotin synthesis protein BioC)</fullName>
    </submittedName>
</protein>
<dbReference type="InterPro" id="IPR036388">
    <property type="entry name" value="WH-like_DNA-bd_sf"/>
</dbReference>
<dbReference type="Gene3D" id="3.40.50.150">
    <property type="entry name" value="Vaccinia Virus protein VP39"/>
    <property type="match status" value="1"/>
</dbReference>
<gene>
    <name evidence="3" type="ORF">C1SCF055_LOCUS11693</name>
</gene>
<evidence type="ECO:0000313" key="3">
    <source>
        <dbReference type="EMBL" id="CAI3984143.1"/>
    </source>
</evidence>
<name>A0A9P1C4T6_9DINO</name>
<feature type="domain" description="Methyltransferase" evidence="1">
    <location>
        <begin position="160"/>
        <end position="274"/>
    </location>
</feature>
<dbReference type="SUPFAM" id="SSF46785">
    <property type="entry name" value="Winged helix' DNA-binding domain"/>
    <property type="match status" value="1"/>
</dbReference>
<reference evidence="4" key="2">
    <citation type="submission" date="2024-04" db="EMBL/GenBank/DDBJ databases">
        <authorList>
            <person name="Chen Y."/>
            <person name="Shah S."/>
            <person name="Dougan E. K."/>
            <person name="Thang M."/>
            <person name="Chan C."/>
        </authorList>
    </citation>
    <scope>NUCLEOTIDE SEQUENCE [LARGE SCALE GENOMIC DNA]</scope>
</reference>
<dbReference type="InterPro" id="IPR029063">
    <property type="entry name" value="SAM-dependent_MTases_sf"/>
</dbReference>
<feature type="domain" description="S-adenosylmethionine-dependent methyltransferase Rv2258c-like winged HTH" evidence="2">
    <location>
        <begin position="13"/>
        <end position="84"/>
    </location>
</feature>
<evidence type="ECO:0000259" key="1">
    <source>
        <dbReference type="Pfam" id="PF13847"/>
    </source>
</evidence>
<proteinExistence type="predicted"/>
<dbReference type="EMBL" id="CAMXCT030000865">
    <property type="protein sequence ID" value="CAL4771455.1"/>
    <property type="molecule type" value="Genomic_DNA"/>
</dbReference>
<dbReference type="PANTHER" id="PTHR45128:SF1">
    <property type="entry name" value="S-ADENOSYLMETHIONINE-DEPENDENT METHYLTRANSFERASE RV2258C"/>
    <property type="match status" value="1"/>
</dbReference>
<dbReference type="Proteomes" id="UP001152797">
    <property type="component" value="Unassembled WGS sequence"/>
</dbReference>
<feature type="non-terminal residue" evidence="3">
    <location>
        <position position="371"/>
    </location>
</feature>
<evidence type="ECO:0000313" key="4">
    <source>
        <dbReference type="EMBL" id="CAL1137518.1"/>
    </source>
</evidence>
<dbReference type="CDD" id="cd02440">
    <property type="entry name" value="AdoMet_MTases"/>
    <property type="match status" value="1"/>
</dbReference>
<evidence type="ECO:0000259" key="2">
    <source>
        <dbReference type="Pfam" id="PF21320"/>
    </source>
</evidence>
<dbReference type="PANTHER" id="PTHR45128">
    <property type="entry name" value="METHYLTRANSFERASE TYPE 11"/>
    <property type="match status" value="1"/>
</dbReference>
<dbReference type="EMBL" id="CAMXCT010000865">
    <property type="protein sequence ID" value="CAI3984143.1"/>
    <property type="molecule type" value="Genomic_DNA"/>
</dbReference>
<evidence type="ECO:0000313" key="5">
    <source>
        <dbReference type="EMBL" id="CAL4771455.1"/>
    </source>
</evidence>
<dbReference type="EMBL" id="CAMXCT020000865">
    <property type="protein sequence ID" value="CAL1137518.1"/>
    <property type="molecule type" value="Genomic_DNA"/>
</dbReference>
<evidence type="ECO:0000313" key="6">
    <source>
        <dbReference type="Proteomes" id="UP001152797"/>
    </source>
</evidence>
<dbReference type="InterPro" id="IPR036390">
    <property type="entry name" value="WH_DNA-bd_sf"/>
</dbReference>
<dbReference type="InterPro" id="IPR025714">
    <property type="entry name" value="Methyltranfer_dom"/>
</dbReference>
<sequence>MAARVTELLNGSAVALALGVASRTGLLRALSQEPSTVENIAKVSKLHPRYVEEILAVLVCGKVAILTEEQPAKYSLSAETSSALDGMGLYFEELPLLTRCAFDEVVSAASTGGGVPPGCYGSFGAWMGKLADEKHEKQLISKLLPLLGGGSMVSKLDAGGAEVLDVGCGEGTAACLIAERFPKVQVHGLDAFEPSIQGAQRRANERQLRNVHFLRGDASAFARPELMNRFDLVTSFDVIHDLTRPDATLQEIRKVLKADGIFVMVDIRAETGVAKNLGHPMAPFLYTVSLMHCMPQGMNDGGPGLGMMWGRQKALSMLQEAGFEVEVVEMEFDTFNDCYVRSGEARRSKVFDPGKDAPVLEMAMPGLLPVC</sequence>
<organism evidence="3">
    <name type="scientific">Cladocopium goreaui</name>
    <dbReference type="NCBI Taxonomy" id="2562237"/>
    <lineage>
        <taxon>Eukaryota</taxon>
        <taxon>Sar</taxon>
        <taxon>Alveolata</taxon>
        <taxon>Dinophyceae</taxon>
        <taxon>Suessiales</taxon>
        <taxon>Symbiodiniaceae</taxon>
        <taxon>Cladocopium</taxon>
    </lineage>
</organism>
<accession>A0A9P1C4T6</accession>
<keyword evidence="6" id="KW-1185">Reference proteome</keyword>
<dbReference type="AlphaFoldDB" id="A0A9P1C4T6"/>
<dbReference type="Gene3D" id="1.10.10.10">
    <property type="entry name" value="Winged helix-like DNA-binding domain superfamily/Winged helix DNA-binding domain"/>
    <property type="match status" value="1"/>
</dbReference>
<dbReference type="OrthoDB" id="206088at2759"/>
<dbReference type="SUPFAM" id="SSF53335">
    <property type="entry name" value="S-adenosyl-L-methionine-dependent methyltransferases"/>
    <property type="match status" value="1"/>
</dbReference>
<dbReference type="Pfam" id="PF21320">
    <property type="entry name" value="WHD_Rv2258c"/>
    <property type="match status" value="1"/>
</dbReference>
<comment type="caution">
    <text evidence="3">The sequence shown here is derived from an EMBL/GenBank/DDBJ whole genome shotgun (WGS) entry which is preliminary data.</text>
</comment>
<dbReference type="Pfam" id="PF13847">
    <property type="entry name" value="Methyltransf_31"/>
    <property type="match status" value="1"/>
</dbReference>
<reference evidence="3" key="1">
    <citation type="submission" date="2022-10" db="EMBL/GenBank/DDBJ databases">
        <authorList>
            <person name="Chen Y."/>
            <person name="Dougan E. K."/>
            <person name="Chan C."/>
            <person name="Rhodes N."/>
            <person name="Thang M."/>
        </authorList>
    </citation>
    <scope>NUCLEOTIDE SEQUENCE</scope>
</reference>
<dbReference type="InterPro" id="IPR048711">
    <property type="entry name" value="WHD_Rv2258c"/>
</dbReference>